<dbReference type="Pfam" id="PF01609">
    <property type="entry name" value="DDE_Tnp_1"/>
    <property type="match status" value="1"/>
</dbReference>
<reference evidence="5 6" key="1">
    <citation type="submission" date="2016-10" db="EMBL/GenBank/DDBJ databases">
        <authorList>
            <person name="de Groot N.N."/>
        </authorList>
    </citation>
    <scope>NUCLEOTIDE SEQUENCE [LARGE SCALE GENOMIC DNA]</scope>
    <source>
        <strain evidence="5 6">CGMCC 4.3519</strain>
    </source>
</reference>
<evidence type="ECO:0000259" key="2">
    <source>
        <dbReference type="Pfam" id="PF01609"/>
    </source>
</evidence>
<dbReference type="STRING" id="403935.SAMN05216481_11716"/>
<dbReference type="Pfam" id="PF13340">
    <property type="entry name" value="DUF4096"/>
    <property type="match status" value="1"/>
</dbReference>
<dbReference type="PANTHER" id="PTHR46637">
    <property type="entry name" value="TIS1421-TRANSPOSASE PROTEIN A"/>
    <property type="match status" value="1"/>
</dbReference>
<evidence type="ECO:0000259" key="3">
    <source>
        <dbReference type="Pfam" id="PF13340"/>
    </source>
</evidence>
<evidence type="ECO:0000313" key="6">
    <source>
        <dbReference type="Proteomes" id="UP000199055"/>
    </source>
</evidence>
<dbReference type="Proteomes" id="UP000199055">
    <property type="component" value="Unassembled WGS sequence"/>
</dbReference>
<dbReference type="NCBIfam" id="NF033580">
    <property type="entry name" value="transpos_IS5_3"/>
    <property type="match status" value="1"/>
</dbReference>
<dbReference type="PANTHER" id="PTHR46637:SF1">
    <property type="entry name" value="BLL5188 PROTEIN"/>
    <property type="match status" value="1"/>
</dbReference>
<dbReference type="AlphaFoldDB" id="A0A1H9JBU0"/>
<accession>A0A1H9JBU0</accession>
<protein>
    <submittedName>
        <fullName evidence="5">Putative transposase of IS4/5 family</fullName>
    </submittedName>
</protein>
<dbReference type="Pfam" id="PF20271">
    <property type="entry name" value="CATASP"/>
    <property type="match status" value="1"/>
</dbReference>
<organism evidence="5 6">
    <name type="scientific">Streptomyces radiopugnans</name>
    <dbReference type="NCBI Taxonomy" id="403935"/>
    <lineage>
        <taxon>Bacteria</taxon>
        <taxon>Bacillati</taxon>
        <taxon>Actinomycetota</taxon>
        <taxon>Actinomycetes</taxon>
        <taxon>Kitasatosporales</taxon>
        <taxon>Streptomycetaceae</taxon>
        <taxon>Streptomyces</taxon>
    </lineage>
</organism>
<dbReference type="InterPro" id="IPR002559">
    <property type="entry name" value="Transposase_11"/>
</dbReference>
<feature type="region of interest" description="Disordered" evidence="1">
    <location>
        <begin position="185"/>
        <end position="210"/>
    </location>
</feature>
<dbReference type="EMBL" id="FOET01000017">
    <property type="protein sequence ID" value="SEQ84282.1"/>
    <property type="molecule type" value="Genomic_DNA"/>
</dbReference>
<evidence type="ECO:0000313" key="5">
    <source>
        <dbReference type="EMBL" id="SEQ84282.1"/>
    </source>
</evidence>
<dbReference type="InterPro" id="IPR052909">
    <property type="entry name" value="Transposase_6_like"/>
</dbReference>
<dbReference type="InterPro" id="IPR046924">
    <property type="entry name" value="CATASP"/>
</dbReference>
<evidence type="ECO:0000256" key="1">
    <source>
        <dbReference type="SAM" id="MobiDB-lite"/>
    </source>
</evidence>
<proteinExistence type="predicted"/>
<sequence length="392" mass="43242">MTDGIRFRIRTGVPWRDVPVEYGPWGRVCDLFRRWQRNGTWHRILTRLQSLTDAKGTITWDLSVDSTVCRARQHAAGARKRGDPQKEPPGGVFTEPGDHGLGRSRGGFTTKLHLAVEQGQKPMSIIITAGQRGDSPQFELVLEKVRVPRIGRGRPRVRPHRVRADKTYASRRNRAHLRRRGIRCTSPDKADQARGCKKQGFSGGRPPEFDPVDYRARHAVECGINRPKRHRAVATRYDKLAVRNDLPPGPDGGETGRPGRFSHPADGGTGVRLRSCHVEPETRRMAVDILGDVPVWRLKRENWNAVGRGLEAMRRALAAGDAAGLRRAVAVVEMAGPYRIVGLEDAALLPLPEECRERVNELVHALDSADPANRADGRTASGGDTASTGAAG</sequence>
<evidence type="ECO:0000259" key="4">
    <source>
        <dbReference type="Pfam" id="PF20271"/>
    </source>
</evidence>
<name>A0A1H9JBU0_9ACTN</name>
<gene>
    <name evidence="5" type="ORF">SAMN05216481_11716</name>
</gene>
<feature type="region of interest" description="Disordered" evidence="1">
    <location>
        <begin position="370"/>
        <end position="392"/>
    </location>
</feature>
<dbReference type="GO" id="GO:0003677">
    <property type="term" value="F:DNA binding"/>
    <property type="evidence" value="ECO:0007669"/>
    <property type="project" value="InterPro"/>
</dbReference>
<dbReference type="GO" id="GO:0004803">
    <property type="term" value="F:transposase activity"/>
    <property type="evidence" value="ECO:0007669"/>
    <property type="project" value="InterPro"/>
</dbReference>
<feature type="domain" description="Insertion element IS402-like" evidence="3">
    <location>
        <begin position="2"/>
        <end position="44"/>
    </location>
</feature>
<feature type="compositionally biased region" description="Low complexity" evidence="1">
    <location>
        <begin position="379"/>
        <end position="392"/>
    </location>
</feature>
<keyword evidence="6" id="KW-1185">Reference proteome</keyword>
<dbReference type="GO" id="GO:0006313">
    <property type="term" value="P:DNA transposition"/>
    <property type="evidence" value="ECO:0007669"/>
    <property type="project" value="InterPro"/>
</dbReference>
<feature type="region of interest" description="Disordered" evidence="1">
    <location>
        <begin position="242"/>
        <end position="271"/>
    </location>
</feature>
<feature type="domain" description="Transposase IS4-like" evidence="2">
    <location>
        <begin position="62"/>
        <end position="237"/>
    </location>
</feature>
<dbReference type="InterPro" id="IPR025161">
    <property type="entry name" value="IS402-like_dom"/>
</dbReference>
<feature type="region of interest" description="Disordered" evidence="1">
    <location>
        <begin position="74"/>
        <end position="103"/>
    </location>
</feature>
<feature type="domain" description="CATRA-Associated Small Protein" evidence="4">
    <location>
        <begin position="286"/>
        <end position="368"/>
    </location>
</feature>